<keyword evidence="1" id="KW-1133">Transmembrane helix</keyword>
<feature type="transmembrane region" description="Helical" evidence="1">
    <location>
        <begin position="307"/>
        <end position="326"/>
    </location>
</feature>
<sequence length="545" mass="57307">MALVACALAVATTWPLVLLLDDHAHDHFDPLFQAWTLDWVQHALGSEAPLWDANTFLGHRRTLAYSDALLGAAVSLLPFRWLGLSPIGVQNVGLLLGYAASGAAGYVFGRVVSKQVLVAASCGVVFGFGTYNTFLGQHMNIAIHPGAALAAAAVWTVAERRAHGRGLAPGLAALTAVVALQGTISFYTCALSIVAAAAVAVVRARSLGARGVAAVACALVGGVALLVPIAMPYLRNSAELPGDFKWPLRDLAASGADFLAVDPALTLWGGTLGSPAGIFGQPTFPGLAVLALAVVGLLTWRTADRRLHVLALTLIAIGFVLAIGASDTGWRRYTPYRVLYEYVPGGDALRATGRFWLVGLLGVGVLVGLGVSRLAELVSTRGRPHRWAGAGVATLCLGAVLLEGHRSWAEAVPVEISAVDRALGELPGRGGVAYLPLPTSRREPFPLLGQAQVVYRSTAHHRPIVNGYAGFYPEDFFSAGAPILDLPDERALDHLRGVGVRYLVVPEEAGAWQALRDPARAAPLELVGDFDGDLLYEVVPEDPTP</sequence>
<feature type="transmembrane region" description="Helical" evidence="1">
    <location>
        <begin position="355"/>
        <end position="375"/>
    </location>
</feature>
<gene>
    <name evidence="2" type="ORF">AVDCRST_MAG20-2494</name>
</gene>
<feature type="transmembrane region" description="Helical" evidence="1">
    <location>
        <begin position="87"/>
        <end position="109"/>
    </location>
</feature>
<dbReference type="AlphaFoldDB" id="A0A6J4IR74"/>
<feature type="transmembrane region" description="Helical" evidence="1">
    <location>
        <begin position="207"/>
        <end position="230"/>
    </location>
</feature>
<feature type="transmembrane region" description="Helical" evidence="1">
    <location>
        <begin position="282"/>
        <end position="300"/>
    </location>
</feature>
<accession>A0A6J4IR74</accession>
<keyword evidence="1" id="KW-0812">Transmembrane</keyword>
<feature type="transmembrane region" description="Helical" evidence="1">
    <location>
        <begin position="170"/>
        <end position="201"/>
    </location>
</feature>
<reference evidence="2" key="1">
    <citation type="submission" date="2020-02" db="EMBL/GenBank/DDBJ databases">
        <authorList>
            <person name="Meier V. D."/>
        </authorList>
    </citation>
    <scope>NUCLEOTIDE SEQUENCE</scope>
    <source>
        <strain evidence="2">AVDCRST_MAG20</strain>
    </source>
</reference>
<feature type="transmembrane region" description="Helical" evidence="1">
    <location>
        <begin position="116"/>
        <end position="135"/>
    </location>
</feature>
<name>A0A6J4IR74_9ACTN</name>
<organism evidence="2">
    <name type="scientific">uncultured Acidimicrobiales bacterium</name>
    <dbReference type="NCBI Taxonomy" id="310071"/>
    <lineage>
        <taxon>Bacteria</taxon>
        <taxon>Bacillati</taxon>
        <taxon>Actinomycetota</taxon>
        <taxon>Acidimicrobiia</taxon>
        <taxon>Acidimicrobiales</taxon>
        <taxon>environmental samples</taxon>
    </lineage>
</organism>
<evidence type="ECO:0008006" key="3">
    <source>
        <dbReference type="Google" id="ProtNLM"/>
    </source>
</evidence>
<protein>
    <recommendedName>
        <fullName evidence="3">Glycosyltransferase RgtA/B/C/D-like domain-containing protein</fullName>
    </recommendedName>
</protein>
<proteinExistence type="predicted"/>
<evidence type="ECO:0000313" key="2">
    <source>
        <dbReference type="EMBL" id="CAA9257328.1"/>
    </source>
</evidence>
<keyword evidence="1" id="KW-0472">Membrane</keyword>
<dbReference type="EMBL" id="CADCSY010000119">
    <property type="protein sequence ID" value="CAA9257328.1"/>
    <property type="molecule type" value="Genomic_DNA"/>
</dbReference>
<evidence type="ECO:0000256" key="1">
    <source>
        <dbReference type="SAM" id="Phobius"/>
    </source>
</evidence>